<dbReference type="EMBL" id="CAJNOG010000010">
    <property type="protein sequence ID" value="CAF0743629.1"/>
    <property type="molecule type" value="Genomic_DNA"/>
</dbReference>
<sequence>MLTLSSIDVAVHSFLQQFLVGAHSSPYVVIRIHLCDPPLCSSVCCAGATVTCITCRDNSALAYCYRYYNPSYYIDVEFGDSTTCASGLSNYNALGGDGDANGNNSTYYHANNGAAYAGLTGSAVCPTG</sequence>
<dbReference type="Proteomes" id="UP000663845">
    <property type="component" value="Unassembled WGS sequence"/>
</dbReference>
<accession>A0A813NR10</accession>
<evidence type="ECO:0000313" key="2">
    <source>
        <dbReference type="Proteomes" id="UP000663845"/>
    </source>
</evidence>
<comment type="caution">
    <text evidence="1">The sequence shown here is derived from an EMBL/GenBank/DDBJ whole genome shotgun (WGS) entry which is preliminary data.</text>
</comment>
<reference evidence="1" key="1">
    <citation type="submission" date="2021-02" db="EMBL/GenBank/DDBJ databases">
        <authorList>
            <person name="Nowell W R."/>
        </authorList>
    </citation>
    <scope>NUCLEOTIDE SEQUENCE</scope>
</reference>
<dbReference type="AlphaFoldDB" id="A0A813NR10"/>
<gene>
    <name evidence="1" type="ORF">JYZ213_LOCUS2037</name>
</gene>
<evidence type="ECO:0000313" key="1">
    <source>
        <dbReference type="EMBL" id="CAF0743629.1"/>
    </source>
</evidence>
<protein>
    <submittedName>
        <fullName evidence="1">Uncharacterized protein</fullName>
    </submittedName>
</protein>
<proteinExistence type="predicted"/>
<organism evidence="1 2">
    <name type="scientific">Adineta steineri</name>
    <dbReference type="NCBI Taxonomy" id="433720"/>
    <lineage>
        <taxon>Eukaryota</taxon>
        <taxon>Metazoa</taxon>
        <taxon>Spiralia</taxon>
        <taxon>Gnathifera</taxon>
        <taxon>Rotifera</taxon>
        <taxon>Eurotatoria</taxon>
        <taxon>Bdelloidea</taxon>
        <taxon>Adinetida</taxon>
        <taxon>Adinetidae</taxon>
        <taxon>Adineta</taxon>
    </lineage>
</organism>
<name>A0A813NR10_9BILA</name>